<evidence type="ECO:0000313" key="4">
    <source>
        <dbReference type="Proteomes" id="UP001596620"/>
    </source>
</evidence>
<evidence type="ECO:0000313" key="3">
    <source>
        <dbReference type="EMBL" id="MFC7746938.1"/>
    </source>
</evidence>
<feature type="transmembrane region" description="Helical" evidence="2">
    <location>
        <begin position="7"/>
        <end position="27"/>
    </location>
</feature>
<gene>
    <name evidence="3" type="ORF">ACFQU8_06770</name>
</gene>
<evidence type="ECO:0000256" key="2">
    <source>
        <dbReference type="SAM" id="Phobius"/>
    </source>
</evidence>
<comment type="caution">
    <text evidence="3">The sequence shown here is derived from an EMBL/GenBank/DDBJ whole genome shotgun (WGS) entry which is preliminary data.</text>
</comment>
<feature type="transmembrane region" description="Helical" evidence="2">
    <location>
        <begin position="47"/>
        <end position="72"/>
    </location>
</feature>
<organism evidence="3 4">
    <name type="scientific">Lentibacillus kimchii</name>
    <dbReference type="NCBI Taxonomy" id="1542911"/>
    <lineage>
        <taxon>Bacteria</taxon>
        <taxon>Bacillati</taxon>
        <taxon>Bacillota</taxon>
        <taxon>Bacilli</taxon>
        <taxon>Bacillales</taxon>
        <taxon>Bacillaceae</taxon>
        <taxon>Lentibacillus</taxon>
    </lineage>
</organism>
<proteinExistence type="predicted"/>
<accession>A0ABW2UXY3</accession>
<keyword evidence="2" id="KW-1133">Transmembrane helix</keyword>
<dbReference type="Proteomes" id="UP001596620">
    <property type="component" value="Unassembled WGS sequence"/>
</dbReference>
<feature type="compositionally biased region" description="Basic and acidic residues" evidence="1">
    <location>
        <begin position="80"/>
        <end position="102"/>
    </location>
</feature>
<feature type="region of interest" description="Disordered" evidence="1">
    <location>
        <begin position="78"/>
        <end position="102"/>
    </location>
</feature>
<keyword evidence="4" id="KW-1185">Reference proteome</keyword>
<dbReference type="EMBL" id="JBHTGR010000011">
    <property type="protein sequence ID" value="MFC7746938.1"/>
    <property type="molecule type" value="Genomic_DNA"/>
</dbReference>
<name>A0ABW2UXY3_9BACI</name>
<evidence type="ECO:0000256" key="1">
    <source>
        <dbReference type="SAM" id="MobiDB-lite"/>
    </source>
</evidence>
<keyword evidence="2" id="KW-0472">Membrane</keyword>
<keyword evidence="2" id="KW-0812">Transmembrane</keyword>
<reference evidence="4" key="1">
    <citation type="journal article" date="2019" name="Int. J. Syst. Evol. Microbiol.">
        <title>The Global Catalogue of Microorganisms (GCM) 10K type strain sequencing project: providing services to taxonomists for standard genome sequencing and annotation.</title>
        <authorList>
            <consortium name="The Broad Institute Genomics Platform"/>
            <consortium name="The Broad Institute Genome Sequencing Center for Infectious Disease"/>
            <person name="Wu L."/>
            <person name="Ma J."/>
        </authorList>
    </citation>
    <scope>NUCLEOTIDE SEQUENCE [LARGE SCALE GENOMIC DNA]</scope>
    <source>
        <strain evidence="4">JCM 30234</strain>
    </source>
</reference>
<sequence>MRIFGYILLVSGTILFGIMHLAIALYLPDLGGWGDPPGLIATVLSDIAGWIPYILSIVFMVTGIILIAYDFISNSKWGQKQKDEMKARNREFNTSREENRKR</sequence>
<protein>
    <submittedName>
        <fullName evidence="3">Uncharacterized protein</fullName>
    </submittedName>
</protein>